<dbReference type="Proteomes" id="UP001164929">
    <property type="component" value="Chromosome 1"/>
</dbReference>
<gene>
    <name evidence="1" type="ORF">NC653_000529</name>
</gene>
<name>A0AAD6WGS2_9ROSI</name>
<sequence length="103" mass="11453">MVSTPEEADCKVFYNNQLLKIRSQTRFLLLRRSSPSSERSPLDRSRTVPSLLLRRRCCLKVRPSLSCKSSPPSVLGSFLELASVRNEERAATVEEGSRGSVAG</sequence>
<proteinExistence type="predicted"/>
<comment type="caution">
    <text evidence="1">The sequence shown here is derived from an EMBL/GenBank/DDBJ whole genome shotgun (WGS) entry which is preliminary data.</text>
</comment>
<protein>
    <submittedName>
        <fullName evidence="1">Uncharacterized protein</fullName>
    </submittedName>
</protein>
<dbReference type="EMBL" id="JAQIZT010000001">
    <property type="protein sequence ID" value="KAJ7009849.1"/>
    <property type="molecule type" value="Genomic_DNA"/>
</dbReference>
<dbReference type="AlphaFoldDB" id="A0AAD6WGS2"/>
<evidence type="ECO:0000313" key="1">
    <source>
        <dbReference type="EMBL" id="KAJ7009849.1"/>
    </source>
</evidence>
<accession>A0AAD6WGS2</accession>
<keyword evidence="2" id="KW-1185">Reference proteome</keyword>
<reference evidence="1 2" key="1">
    <citation type="journal article" date="2023" name="Mol. Ecol. Resour.">
        <title>Chromosome-level genome assembly of a triploid poplar Populus alba 'Berolinensis'.</title>
        <authorList>
            <person name="Chen S."/>
            <person name="Yu Y."/>
            <person name="Wang X."/>
            <person name="Wang S."/>
            <person name="Zhang T."/>
            <person name="Zhou Y."/>
            <person name="He R."/>
            <person name="Meng N."/>
            <person name="Wang Y."/>
            <person name="Liu W."/>
            <person name="Liu Z."/>
            <person name="Liu J."/>
            <person name="Guo Q."/>
            <person name="Huang H."/>
            <person name="Sederoff R.R."/>
            <person name="Wang G."/>
            <person name="Qu G."/>
            <person name="Chen S."/>
        </authorList>
    </citation>
    <scope>NUCLEOTIDE SEQUENCE [LARGE SCALE GENOMIC DNA]</scope>
    <source>
        <strain evidence="1">SC-2020</strain>
    </source>
</reference>
<organism evidence="1 2">
    <name type="scientific">Populus alba x Populus x berolinensis</name>
    <dbReference type="NCBI Taxonomy" id="444605"/>
    <lineage>
        <taxon>Eukaryota</taxon>
        <taxon>Viridiplantae</taxon>
        <taxon>Streptophyta</taxon>
        <taxon>Embryophyta</taxon>
        <taxon>Tracheophyta</taxon>
        <taxon>Spermatophyta</taxon>
        <taxon>Magnoliopsida</taxon>
        <taxon>eudicotyledons</taxon>
        <taxon>Gunneridae</taxon>
        <taxon>Pentapetalae</taxon>
        <taxon>rosids</taxon>
        <taxon>fabids</taxon>
        <taxon>Malpighiales</taxon>
        <taxon>Salicaceae</taxon>
        <taxon>Saliceae</taxon>
        <taxon>Populus</taxon>
    </lineage>
</organism>
<evidence type="ECO:0000313" key="2">
    <source>
        <dbReference type="Proteomes" id="UP001164929"/>
    </source>
</evidence>